<evidence type="ECO:0000313" key="2">
    <source>
        <dbReference type="Proteomes" id="UP000232722"/>
    </source>
</evidence>
<dbReference type="VEuPathDB" id="FungiDB:RhiirFUN_025522"/>
<dbReference type="Gene3D" id="3.80.10.10">
    <property type="entry name" value="Ribonuclease Inhibitor"/>
    <property type="match status" value="2"/>
</dbReference>
<name>A0A2N0Q2R8_9GLOM</name>
<dbReference type="VEuPathDB" id="FungiDB:FUN_022537"/>
<dbReference type="SUPFAM" id="SSF52047">
    <property type="entry name" value="RNI-like"/>
    <property type="match status" value="2"/>
</dbReference>
<accession>A0A2N0Q2R8</accession>
<comment type="caution">
    <text evidence="1">The sequence shown here is derived from an EMBL/GenBank/DDBJ whole genome shotgun (WGS) entry which is preliminary data.</text>
</comment>
<protein>
    <recommendedName>
        <fullName evidence="3">F-box domain-containing protein</fullName>
    </recommendedName>
</protein>
<sequence>MFPTAKIYVSASFLLSECLEKIFSYLIDKNFSHNIYTSMSMKNIHSCTLVSRHWCRISSPFLYAYPFHYFCRLADSVSYSSGHLQYFKLIRTLLSCIPKSEIEQIKSSNSSNTSNTQKLTSKFIISSTFNYITFIRGLILDKIKILYNPYTLFIYRNLWLPSYNAYNITEDQFSKISIPIINHLVRFLCKHCNDLTTLQFKLKIQNNEIFNNLIESLSFKDYNGRNKLGNLKELYFINDITSKNEKLPQNFYLALSNSKVCNLNLLYNENISTIEEASSLSKFISLQKKLQHIILSEDKLDIFLGDNIGDNYYVVLSSLSSQSESLKVLELKYIPFNKINGKALNALCSLKNIRELKIYMCRAISDNLNSWAKNLSRLEVIEFMAYYFPTISEEFLVQLIRSSSKTLTKLVLHYKRAQDQSTRIFQQILNLNSLIHLELPKIYSYELIHIFKSCTKLVYLSTILSDDEPWENFRDLGKFIPITLRTIQFKEMHNLVFSSTELKYFLEECVNSDSNLMYLEIVGNQHVVLWVKPITEVSSERGLVSPDFQILSKLNSENFLLDNEFLINIIESLKFNDYNRKNKLYNLKELYYISNKYGKYGEICSSSDDLYSVLSNKICNLNLLYNDKINSIEEANSLSQFISLQKNLKHIILSENIYNLEQIYNDDIIDDNYNIIIESLSTQSESLQILEFNHIPFNRISEKGLNSLYLLKNIRELRFCRCKDINDNLNSWAKNLTKLKVLEFGAYYFPMNSEDFLIQLIKSSNSLCKLVLDYKREQDQGFQLFKQIPNYLHSLIHLELPKIFLSELILIFKSCTRLVYLSMILSGDGLWEGNFSNLGKFTPKTLRKIQLKGIENLVFNSNELKYFFKECVNNDSNLKYLGIVKNCDDLINQEYFDIAKEFGVELIIV</sequence>
<dbReference type="VEuPathDB" id="FungiDB:RhiirFUN_025521"/>
<dbReference type="EMBL" id="LLXJ01000193">
    <property type="protein sequence ID" value="PKC13383.1"/>
    <property type="molecule type" value="Genomic_DNA"/>
</dbReference>
<dbReference type="AlphaFoldDB" id="A0A2N0Q2R8"/>
<proteinExistence type="predicted"/>
<dbReference type="VEuPathDB" id="FungiDB:RhiirA1_530286"/>
<reference evidence="1 2" key="1">
    <citation type="submission" date="2016-04" db="EMBL/GenBank/DDBJ databases">
        <title>Genome analyses suggest a sexual origin of heterokaryosis in a supposedly ancient asexual fungus.</title>
        <authorList>
            <person name="Ropars J."/>
            <person name="Sedzielewska K."/>
            <person name="Noel J."/>
            <person name="Charron P."/>
            <person name="Farinelli L."/>
            <person name="Marton T."/>
            <person name="Kruger M."/>
            <person name="Pelin A."/>
            <person name="Brachmann A."/>
            <person name="Corradi N."/>
        </authorList>
    </citation>
    <scope>NUCLEOTIDE SEQUENCE [LARGE SCALE GENOMIC DNA]</scope>
    <source>
        <strain evidence="1 2">A5</strain>
    </source>
</reference>
<dbReference type="Proteomes" id="UP000232722">
    <property type="component" value="Unassembled WGS sequence"/>
</dbReference>
<reference evidence="1 2" key="2">
    <citation type="submission" date="2017-09" db="EMBL/GenBank/DDBJ databases">
        <title>Extensive intraspecific genome diversity in a model arbuscular mycorrhizal fungus.</title>
        <authorList>
            <person name="Chen E.C."/>
            <person name="Morin E."/>
            <person name="Beaudet D."/>
            <person name="Noel J."/>
            <person name="Ndikumana S."/>
            <person name="Charron P."/>
            <person name="St-Onge C."/>
            <person name="Giorgi J."/>
            <person name="Grigoriev I.V."/>
            <person name="Roux C."/>
            <person name="Martin F.M."/>
            <person name="Corradi N."/>
        </authorList>
    </citation>
    <scope>NUCLEOTIDE SEQUENCE [LARGE SCALE GENOMIC DNA]</scope>
    <source>
        <strain evidence="1 2">A5</strain>
    </source>
</reference>
<organism evidence="1 2">
    <name type="scientific">Rhizophagus irregularis</name>
    <dbReference type="NCBI Taxonomy" id="588596"/>
    <lineage>
        <taxon>Eukaryota</taxon>
        <taxon>Fungi</taxon>
        <taxon>Fungi incertae sedis</taxon>
        <taxon>Mucoromycota</taxon>
        <taxon>Glomeromycotina</taxon>
        <taxon>Glomeromycetes</taxon>
        <taxon>Glomerales</taxon>
        <taxon>Glomeraceae</taxon>
        <taxon>Rhizophagus</taxon>
    </lineage>
</organism>
<dbReference type="VEuPathDB" id="FungiDB:FUN_022538"/>
<evidence type="ECO:0000313" key="1">
    <source>
        <dbReference type="EMBL" id="PKC13383.1"/>
    </source>
</evidence>
<gene>
    <name evidence="1" type="ORF">RhiirA5_396288</name>
</gene>
<dbReference type="InterPro" id="IPR032675">
    <property type="entry name" value="LRR_dom_sf"/>
</dbReference>
<evidence type="ECO:0008006" key="3">
    <source>
        <dbReference type="Google" id="ProtNLM"/>
    </source>
</evidence>
<dbReference type="VEuPathDB" id="FungiDB:RhiirA1_521159"/>